<comment type="caution">
    <text evidence="1">The sequence shown here is derived from an EMBL/GenBank/DDBJ whole genome shotgun (WGS) entry which is preliminary data.</text>
</comment>
<gene>
    <name evidence="1" type="ORF">PV328_000892</name>
</gene>
<sequence length="149" mass="16174">MLCGELLNGGFVSAGAVPAVPCGLLGLWIPGCVRATSPRLLTSPYLPLLAELLATGYFRHNNNNNINNTSDHCYNHFDNFEDMDLVRHNTQHSNTNGQSEQDFDLDNDDSSFLGEKKGLESSLKSTCVNTIDILANNQNLGLDTSGKST</sequence>
<reference evidence="1" key="2">
    <citation type="submission" date="2023-03" db="EMBL/GenBank/DDBJ databases">
        <authorList>
            <person name="Inwood S.N."/>
            <person name="Skelly J.G."/>
            <person name="Guhlin J."/>
            <person name="Harrop T.W.R."/>
            <person name="Goldson S.G."/>
            <person name="Dearden P.K."/>
        </authorList>
    </citation>
    <scope>NUCLEOTIDE SEQUENCE</scope>
    <source>
        <strain evidence="1">Irish</strain>
        <tissue evidence="1">Whole body</tissue>
    </source>
</reference>
<organism evidence="1 2">
    <name type="scientific">Microctonus aethiopoides</name>
    <dbReference type="NCBI Taxonomy" id="144406"/>
    <lineage>
        <taxon>Eukaryota</taxon>
        <taxon>Metazoa</taxon>
        <taxon>Ecdysozoa</taxon>
        <taxon>Arthropoda</taxon>
        <taxon>Hexapoda</taxon>
        <taxon>Insecta</taxon>
        <taxon>Pterygota</taxon>
        <taxon>Neoptera</taxon>
        <taxon>Endopterygota</taxon>
        <taxon>Hymenoptera</taxon>
        <taxon>Apocrita</taxon>
        <taxon>Ichneumonoidea</taxon>
        <taxon>Braconidae</taxon>
        <taxon>Euphorinae</taxon>
        <taxon>Microctonus</taxon>
    </lineage>
</organism>
<dbReference type="AlphaFoldDB" id="A0AA39KX03"/>
<reference evidence="1" key="1">
    <citation type="journal article" date="2023" name="bioRxiv">
        <title>Scaffold-level genome assemblies of two parasitoid biocontrol wasps reveal the parthenogenesis mechanism and an associated novel virus.</title>
        <authorList>
            <person name="Inwood S."/>
            <person name="Skelly J."/>
            <person name="Guhlin J."/>
            <person name="Harrop T."/>
            <person name="Goldson S."/>
            <person name="Dearden P."/>
        </authorList>
    </citation>
    <scope>NUCLEOTIDE SEQUENCE</scope>
    <source>
        <strain evidence="1">Irish</strain>
        <tissue evidence="1">Whole body</tissue>
    </source>
</reference>
<evidence type="ECO:0000313" key="1">
    <source>
        <dbReference type="EMBL" id="KAK0176787.1"/>
    </source>
</evidence>
<dbReference type="Proteomes" id="UP001168990">
    <property type="component" value="Unassembled WGS sequence"/>
</dbReference>
<dbReference type="EMBL" id="JAQQBS010000001">
    <property type="protein sequence ID" value="KAK0176787.1"/>
    <property type="molecule type" value="Genomic_DNA"/>
</dbReference>
<accession>A0AA39KX03</accession>
<protein>
    <submittedName>
        <fullName evidence="1">Uncharacterized protein</fullName>
    </submittedName>
</protein>
<name>A0AA39KX03_9HYME</name>
<keyword evidence="2" id="KW-1185">Reference proteome</keyword>
<evidence type="ECO:0000313" key="2">
    <source>
        <dbReference type="Proteomes" id="UP001168990"/>
    </source>
</evidence>
<proteinExistence type="predicted"/>